<accession>A0A5M3YLE6</accession>
<proteinExistence type="inferred from homology"/>
<reference evidence="3 4" key="1">
    <citation type="submission" date="2020-01" db="EMBL/GenBank/DDBJ databases">
        <title>Aspergillus terreus IFO 6365 whole genome shotgun sequence.</title>
        <authorList>
            <person name="Kanamasa S."/>
            <person name="Takahashi H."/>
        </authorList>
    </citation>
    <scope>NUCLEOTIDE SEQUENCE [LARGE SCALE GENOMIC DNA]</scope>
    <source>
        <strain evidence="3 4">IFO 6365</strain>
    </source>
</reference>
<dbReference type="VEuPathDB" id="FungiDB:ATEG_05325"/>
<dbReference type="InterPro" id="IPR042099">
    <property type="entry name" value="ANL_N_sf"/>
</dbReference>
<dbReference type="OrthoDB" id="4496053at2759"/>
<dbReference type="GO" id="GO:0031956">
    <property type="term" value="F:medium-chain fatty acid-CoA ligase activity"/>
    <property type="evidence" value="ECO:0007669"/>
    <property type="project" value="TreeGrafter"/>
</dbReference>
<evidence type="ECO:0000259" key="2">
    <source>
        <dbReference type="Pfam" id="PF00501"/>
    </source>
</evidence>
<organism evidence="3 4">
    <name type="scientific">Aspergillus terreus</name>
    <dbReference type="NCBI Taxonomy" id="33178"/>
    <lineage>
        <taxon>Eukaryota</taxon>
        <taxon>Fungi</taxon>
        <taxon>Dikarya</taxon>
        <taxon>Ascomycota</taxon>
        <taxon>Pezizomycotina</taxon>
        <taxon>Eurotiomycetes</taxon>
        <taxon>Eurotiomycetidae</taxon>
        <taxon>Eurotiales</taxon>
        <taxon>Aspergillaceae</taxon>
        <taxon>Aspergillus</taxon>
        <taxon>Aspergillus subgen. Circumdati</taxon>
    </lineage>
</organism>
<evidence type="ECO:0000256" key="1">
    <source>
        <dbReference type="ARBA" id="ARBA00006432"/>
    </source>
</evidence>
<dbReference type="Gene3D" id="3.40.50.12780">
    <property type="entry name" value="N-terminal domain of ligase-like"/>
    <property type="match status" value="1"/>
</dbReference>
<dbReference type="AlphaFoldDB" id="A0A5M3YLE6"/>
<dbReference type="InterPro" id="IPR000873">
    <property type="entry name" value="AMP-dep_synth/lig_dom"/>
</dbReference>
<evidence type="ECO:0000313" key="3">
    <source>
        <dbReference type="EMBL" id="GFF12183.1"/>
    </source>
</evidence>
<dbReference type="SUPFAM" id="SSF56801">
    <property type="entry name" value="Acetyl-CoA synthetase-like"/>
    <property type="match status" value="1"/>
</dbReference>
<protein>
    <submittedName>
        <fullName evidence="3">Acetyl-CoA synthetase-like protein</fullName>
    </submittedName>
</protein>
<feature type="domain" description="AMP-dependent synthetase/ligase" evidence="2">
    <location>
        <begin position="90"/>
        <end position="403"/>
    </location>
</feature>
<dbReference type="PANTHER" id="PTHR43201">
    <property type="entry name" value="ACYL-COA SYNTHETASE"/>
    <property type="match status" value="1"/>
</dbReference>
<dbReference type="Pfam" id="PF00501">
    <property type="entry name" value="AMP-binding"/>
    <property type="match status" value="1"/>
</dbReference>
<keyword evidence="4" id="KW-1185">Reference proteome</keyword>
<dbReference type="EMBL" id="BLJY01000001">
    <property type="protein sequence ID" value="GFF12183.1"/>
    <property type="molecule type" value="Genomic_DNA"/>
</dbReference>
<gene>
    <name evidence="3" type="ORF">ATEIFO6365_0001040600</name>
</gene>
<dbReference type="GO" id="GO:0006631">
    <property type="term" value="P:fatty acid metabolic process"/>
    <property type="evidence" value="ECO:0007669"/>
    <property type="project" value="TreeGrafter"/>
</dbReference>
<sequence length="573" mass="63783">MTASNLPSGHQHRHQPAAMANLSDSSTVLPNVPLFQRMLEHATARPFDTVISDKGLDIEANYIKIFADLQHMRDVIQKNTQSPTGQETTFVSLLIPVNYQFIICFLAILASGRAFVPIRFGHNAKYALESIQRCNSNCMIYSPEEEDIAMEIKQLAAASGHSLDILPFQLPTTPPPDELSDLGLHLDTQTPLSLETPAMVTFSSGTTGFKPKGIIHSWRFFSRPWRLPPFAVFLLVVDPFHVISYLNSMITPFLGGCKLQIITREQGAAEIWEQMRSGRITSFSALPGVWEDVAWYYRSHIQDLPREVRESYLAGAKRVVYPYSMGVVTPSSVLRFWSDIGRPLLNAFGATELGGLALSTTAETESDHYRCIGKPSANVAVKLSEGNRGELLVKSPTAMLGYLDDPERTKSVYDEDGFYRTGDAASVLPNGEYIYEGRIDKPAKDPIAFCERALSSLPFVDQVVGAMLPFEYEYATHMAGFVVRIKRGSSVPTGPSGSEKAKDLSKARYRLSISVYGCYIQLDEMVPIAARVLGPSSDRKHLDRKDVEYFLPYDKDPSFRADIEYAVHRACLN</sequence>
<dbReference type="Proteomes" id="UP000452235">
    <property type="component" value="Unassembled WGS sequence"/>
</dbReference>
<comment type="similarity">
    <text evidence="1">Belongs to the ATP-dependent AMP-binding enzyme family.</text>
</comment>
<dbReference type="CDD" id="cd04433">
    <property type="entry name" value="AFD_class_I"/>
    <property type="match status" value="1"/>
</dbReference>
<evidence type="ECO:0000313" key="4">
    <source>
        <dbReference type="Proteomes" id="UP000452235"/>
    </source>
</evidence>
<comment type="caution">
    <text evidence="3">The sequence shown here is derived from an EMBL/GenBank/DDBJ whole genome shotgun (WGS) entry which is preliminary data.</text>
</comment>
<name>A0A5M3YLE6_ASPTE</name>
<dbReference type="PANTHER" id="PTHR43201:SF8">
    <property type="entry name" value="ACYL-COA SYNTHETASE FAMILY MEMBER 3"/>
    <property type="match status" value="1"/>
</dbReference>